<dbReference type="Proteomes" id="UP000244180">
    <property type="component" value="Unassembled WGS sequence"/>
</dbReference>
<gene>
    <name evidence="2" type="ORF">HSCHL_2359</name>
</gene>
<protein>
    <submittedName>
        <fullName evidence="2">Uncharacterized protein</fullName>
    </submittedName>
</protein>
<evidence type="ECO:0000256" key="1">
    <source>
        <dbReference type="SAM" id="MobiDB-lite"/>
    </source>
</evidence>
<dbReference type="AlphaFoldDB" id="A0A2T5GF09"/>
<proteinExistence type="predicted"/>
<reference evidence="2 3" key="1">
    <citation type="submission" date="2017-08" db="EMBL/GenBank/DDBJ databases">
        <title>Burning lignite coal seam in the remote Altai Mountains harbors a hydrogen-driven thermophilic microbial community.</title>
        <authorList>
            <person name="Kadnikov V.V."/>
            <person name="Mardanov A.V."/>
            <person name="Ivasenko D."/>
            <person name="Beletsky A.V."/>
            <person name="Karnachuk O.V."/>
            <person name="Ravin N.V."/>
        </authorList>
    </citation>
    <scope>NUCLEOTIDE SEQUENCE [LARGE SCALE GENOMIC DNA]</scope>
    <source>
        <strain evidence="2">AL33</strain>
    </source>
</reference>
<name>A0A2T5GF09_HYDSH</name>
<evidence type="ECO:0000313" key="3">
    <source>
        <dbReference type="Proteomes" id="UP000244180"/>
    </source>
</evidence>
<comment type="caution">
    <text evidence="2">The sequence shown here is derived from an EMBL/GenBank/DDBJ whole genome shotgun (WGS) entry which is preliminary data.</text>
</comment>
<accession>A0A2T5GF09</accession>
<evidence type="ECO:0000313" key="2">
    <source>
        <dbReference type="EMBL" id="PTQ54768.1"/>
    </source>
</evidence>
<sequence length="60" mass="6077">MPGVGVGDRSIPAARPAFSGAALPGVLLPAAGQNGRRIFPRSGLDRAGSARKPEGVIRRA</sequence>
<organism evidence="2 3">
    <name type="scientific">Hydrogenibacillus schlegelii</name>
    <name type="common">Bacillus schlegelii</name>
    <dbReference type="NCBI Taxonomy" id="1484"/>
    <lineage>
        <taxon>Bacteria</taxon>
        <taxon>Bacillati</taxon>
        <taxon>Bacillota</taxon>
        <taxon>Bacilli</taxon>
        <taxon>Bacillales</taxon>
        <taxon>Bacillales Family X. Incertae Sedis</taxon>
        <taxon>Hydrogenibacillus</taxon>
    </lineage>
</organism>
<feature type="region of interest" description="Disordered" evidence="1">
    <location>
        <begin position="39"/>
        <end position="60"/>
    </location>
</feature>
<feature type="compositionally biased region" description="Basic and acidic residues" evidence="1">
    <location>
        <begin position="51"/>
        <end position="60"/>
    </location>
</feature>
<dbReference type="EMBL" id="PEBV01000002">
    <property type="protein sequence ID" value="PTQ54768.1"/>
    <property type="molecule type" value="Genomic_DNA"/>
</dbReference>